<proteinExistence type="predicted"/>
<comment type="caution">
    <text evidence="2">The sequence shown here is derived from an EMBL/GenBank/DDBJ whole genome shotgun (WGS) entry which is preliminary data.</text>
</comment>
<dbReference type="Proteomes" id="UP000188532">
    <property type="component" value="Unassembled WGS sequence"/>
</dbReference>
<name>A0A1V3WIY0_MYCKA</name>
<dbReference type="STRING" id="1768.B1T50_26275"/>
<feature type="region of interest" description="Disordered" evidence="1">
    <location>
        <begin position="12"/>
        <end position="55"/>
    </location>
</feature>
<evidence type="ECO:0000313" key="2">
    <source>
        <dbReference type="EMBL" id="OOK66231.1"/>
    </source>
</evidence>
<evidence type="ECO:0000256" key="1">
    <source>
        <dbReference type="SAM" id="MobiDB-lite"/>
    </source>
</evidence>
<reference evidence="2 3" key="1">
    <citation type="submission" date="2017-02" db="EMBL/GenBank/DDBJ databases">
        <title>Complete genome sequences of Mycobacterium kansasii strains isolated from rhesus macaques.</title>
        <authorList>
            <person name="Panda A."/>
            <person name="Nagaraj S."/>
            <person name="Zhao X."/>
            <person name="Tettelin H."/>
            <person name="Detolla L.J."/>
        </authorList>
    </citation>
    <scope>NUCLEOTIDE SEQUENCE [LARGE SCALE GENOMIC DNA]</scope>
    <source>
        <strain evidence="2 3">11-3469</strain>
    </source>
</reference>
<sequence>MGALAVLGFSVINSGHERAGTTTTGPTKPGPDRVRPRRSRTRSPQPWPSALSSTE</sequence>
<organism evidence="2 3">
    <name type="scientific">Mycobacterium kansasii</name>
    <dbReference type="NCBI Taxonomy" id="1768"/>
    <lineage>
        <taxon>Bacteria</taxon>
        <taxon>Bacillati</taxon>
        <taxon>Actinomycetota</taxon>
        <taxon>Actinomycetes</taxon>
        <taxon>Mycobacteriales</taxon>
        <taxon>Mycobacteriaceae</taxon>
        <taxon>Mycobacterium</taxon>
    </lineage>
</organism>
<protein>
    <submittedName>
        <fullName evidence="2">Uncharacterized protein</fullName>
    </submittedName>
</protein>
<dbReference type="AlphaFoldDB" id="A0A1V3WIY0"/>
<accession>A0A1V3WIY0</accession>
<dbReference type="EMBL" id="MVBN01000010">
    <property type="protein sequence ID" value="OOK66231.1"/>
    <property type="molecule type" value="Genomic_DNA"/>
</dbReference>
<evidence type="ECO:0000313" key="3">
    <source>
        <dbReference type="Proteomes" id="UP000188532"/>
    </source>
</evidence>
<gene>
    <name evidence="2" type="ORF">BZL29_7506</name>
</gene>